<dbReference type="SUPFAM" id="SSF56112">
    <property type="entry name" value="Protein kinase-like (PK-like)"/>
    <property type="match status" value="1"/>
</dbReference>
<evidence type="ECO:0000259" key="1">
    <source>
        <dbReference type="Pfam" id="PF01636"/>
    </source>
</evidence>
<keyword evidence="2" id="KW-0808">Transferase</keyword>
<reference evidence="3" key="1">
    <citation type="submission" date="2019-04" db="EMBL/GenBank/DDBJ databases">
        <title>Friends and foes A comparative genomics studyof 23 Aspergillus species from section Flavi.</title>
        <authorList>
            <consortium name="DOE Joint Genome Institute"/>
            <person name="Kjaerbolling I."/>
            <person name="Vesth T."/>
            <person name="Frisvad J.C."/>
            <person name="Nybo J.L."/>
            <person name="Theobald S."/>
            <person name="Kildgaard S."/>
            <person name="Isbrandt T."/>
            <person name="Kuo A."/>
            <person name="Sato A."/>
            <person name="Lyhne E.K."/>
            <person name="Kogle M.E."/>
            <person name="Wiebenga A."/>
            <person name="Kun R.S."/>
            <person name="Lubbers R.J."/>
            <person name="Makela M.R."/>
            <person name="Barry K."/>
            <person name="Chovatia M."/>
            <person name="Clum A."/>
            <person name="Daum C."/>
            <person name="Haridas S."/>
            <person name="He G."/>
            <person name="LaButti K."/>
            <person name="Lipzen A."/>
            <person name="Mondo S."/>
            <person name="Riley R."/>
            <person name="Salamov A."/>
            <person name="Simmons B.A."/>
            <person name="Magnuson J.K."/>
            <person name="Henrissat B."/>
            <person name="Mortensen U.H."/>
            <person name="Larsen T.O."/>
            <person name="Devries R.P."/>
            <person name="Grigoriev I.V."/>
            <person name="Machida M."/>
            <person name="Baker S.E."/>
            <person name="Andersen M.R."/>
        </authorList>
    </citation>
    <scope>NUCLEOTIDE SEQUENCE [LARGE SCALE GENOMIC DNA]</scope>
    <source>
        <strain evidence="3">CBS 553.77</strain>
    </source>
</reference>
<accession>A0A5N6ZCJ3</accession>
<dbReference type="EMBL" id="ML739088">
    <property type="protein sequence ID" value="KAE8353780.1"/>
    <property type="molecule type" value="Genomic_DNA"/>
</dbReference>
<organism evidence="2 3">
    <name type="scientific">Aspergillus coremiiformis</name>
    <dbReference type="NCBI Taxonomy" id="138285"/>
    <lineage>
        <taxon>Eukaryota</taxon>
        <taxon>Fungi</taxon>
        <taxon>Dikarya</taxon>
        <taxon>Ascomycota</taxon>
        <taxon>Pezizomycotina</taxon>
        <taxon>Eurotiomycetes</taxon>
        <taxon>Eurotiomycetidae</taxon>
        <taxon>Eurotiales</taxon>
        <taxon>Aspergillaceae</taxon>
        <taxon>Aspergillus</taxon>
        <taxon>Aspergillus subgen. Circumdati</taxon>
    </lineage>
</organism>
<sequence>MVLYKLNDQTISLQLPDATKKELDFTGTSFFTSPDRHLPTPAEVRALSKDIGLTPQPKPIQFESLNLIVKFGPSVTTVEAQNLWMIKKVFKNKIPVPELFGWRVDHKGHVFIYMELIKGPTLEECWQTLSSVEKGAISDQLSAIMKTLRQLEQHPSDQFIGSINHRHLLDYVFTVQPRTGPFSNIKEFNDWFALLHQLPFPHRYDDPNRCFLPDDGKITFSHADLNRRNMIVSSNPTRVVLIDWEQSGWYPDYWEYCKALYTCLYEDLWRTDYIDHFLQPRDDIYLVFAEYIMAMGAFRFDALRVLRLWCCRIVTYYDVVWIGTYVTVGGITS</sequence>
<dbReference type="GO" id="GO:0016740">
    <property type="term" value="F:transferase activity"/>
    <property type="evidence" value="ECO:0007669"/>
    <property type="project" value="UniProtKB-KW"/>
</dbReference>
<dbReference type="Gene3D" id="3.90.1200.10">
    <property type="match status" value="1"/>
</dbReference>
<dbReference type="Pfam" id="PF01636">
    <property type="entry name" value="APH"/>
    <property type="match status" value="1"/>
</dbReference>
<dbReference type="InterPro" id="IPR011009">
    <property type="entry name" value="Kinase-like_dom_sf"/>
</dbReference>
<dbReference type="PANTHER" id="PTHR21310">
    <property type="entry name" value="AMINOGLYCOSIDE PHOSPHOTRANSFERASE-RELATED-RELATED"/>
    <property type="match status" value="1"/>
</dbReference>
<keyword evidence="3" id="KW-1185">Reference proteome</keyword>
<dbReference type="Proteomes" id="UP000327118">
    <property type="component" value="Unassembled WGS sequence"/>
</dbReference>
<dbReference type="PANTHER" id="PTHR21310:SF54">
    <property type="entry name" value="AMINOGLYCOSIDE PHOSPHOTRANSFERASE DOMAIN-CONTAINING PROTEIN"/>
    <property type="match status" value="1"/>
</dbReference>
<name>A0A5N6ZCJ3_9EURO</name>
<evidence type="ECO:0000313" key="2">
    <source>
        <dbReference type="EMBL" id="KAE8353780.1"/>
    </source>
</evidence>
<dbReference type="OrthoDB" id="2906425at2759"/>
<proteinExistence type="predicted"/>
<feature type="domain" description="Aminoglycoside phosphotransferase" evidence="1">
    <location>
        <begin position="88"/>
        <end position="279"/>
    </location>
</feature>
<dbReference type="AlphaFoldDB" id="A0A5N6ZCJ3"/>
<gene>
    <name evidence="2" type="ORF">BDV28DRAFT_132416</name>
</gene>
<protein>
    <submittedName>
        <fullName evidence="2">Phosphotransferase enzyme family protein</fullName>
    </submittedName>
</protein>
<dbReference type="InterPro" id="IPR051678">
    <property type="entry name" value="AGP_Transferase"/>
</dbReference>
<dbReference type="InterPro" id="IPR002575">
    <property type="entry name" value="Aminoglycoside_PTrfase"/>
</dbReference>
<evidence type="ECO:0000313" key="3">
    <source>
        <dbReference type="Proteomes" id="UP000327118"/>
    </source>
</evidence>